<evidence type="ECO:0000313" key="8">
    <source>
        <dbReference type="Proteomes" id="UP000184159"/>
    </source>
</evidence>
<evidence type="ECO:0000256" key="5">
    <source>
        <dbReference type="PROSITE-ProRule" id="PRU00335"/>
    </source>
</evidence>
<keyword evidence="2" id="KW-0805">Transcription regulation</keyword>
<keyword evidence="4" id="KW-0804">Transcription</keyword>
<dbReference type="Pfam" id="PF00440">
    <property type="entry name" value="TetR_N"/>
    <property type="match status" value="1"/>
</dbReference>
<evidence type="ECO:0000256" key="3">
    <source>
        <dbReference type="ARBA" id="ARBA00023125"/>
    </source>
</evidence>
<proteinExistence type="predicted"/>
<dbReference type="EMBL" id="FQUH01000005">
    <property type="protein sequence ID" value="SHF09367.1"/>
    <property type="molecule type" value="Genomic_DNA"/>
</dbReference>
<dbReference type="InterPro" id="IPR036271">
    <property type="entry name" value="Tet_transcr_reg_TetR-rel_C_sf"/>
</dbReference>
<sequence length="205" mass="23507">MQEKKFERYDADERKSSLIKSTLNCLKLDGYAGLSVRKITREANVSQGMINHHFGSIDSLVIHAYDAISKEFFEQTNALIDSHKGSASEKLIIFFRSYISEDNLDPDLMKTWLVFWSLIRNSQDMAETYEYVNDKIETLLINLLLDINKEEGLDMTDTSLAAQSLIALLDGAWVRTCLSQKCLPPENTMKIFMKWLEAYKLGVFS</sequence>
<name>A0A1M4YUW9_VIBGA</name>
<dbReference type="SUPFAM" id="SSF46689">
    <property type="entry name" value="Homeodomain-like"/>
    <property type="match status" value="1"/>
</dbReference>
<keyword evidence="3 5" id="KW-0238">DNA-binding</keyword>
<feature type="domain" description="HTH tetR-type" evidence="6">
    <location>
        <begin position="12"/>
        <end position="72"/>
    </location>
</feature>
<organism evidence="7 8">
    <name type="scientific">Vibrio gazogenes DSM 21264 = NBRC 103151</name>
    <dbReference type="NCBI Taxonomy" id="1123492"/>
    <lineage>
        <taxon>Bacteria</taxon>
        <taxon>Pseudomonadati</taxon>
        <taxon>Pseudomonadota</taxon>
        <taxon>Gammaproteobacteria</taxon>
        <taxon>Vibrionales</taxon>
        <taxon>Vibrionaceae</taxon>
        <taxon>Vibrio</taxon>
    </lineage>
</organism>
<dbReference type="InterPro" id="IPR001647">
    <property type="entry name" value="HTH_TetR"/>
</dbReference>
<evidence type="ECO:0000256" key="2">
    <source>
        <dbReference type="ARBA" id="ARBA00023015"/>
    </source>
</evidence>
<evidence type="ECO:0000256" key="1">
    <source>
        <dbReference type="ARBA" id="ARBA00022491"/>
    </source>
</evidence>
<evidence type="ECO:0000259" key="6">
    <source>
        <dbReference type="PROSITE" id="PS50977"/>
    </source>
</evidence>
<dbReference type="SUPFAM" id="SSF48498">
    <property type="entry name" value="Tetracyclin repressor-like, C-terminal domain"/>
    <property type="match status" value="1"/>
</dbReference>
<dbReference type="PANTHER" id="PTHR43479">
    <property type="entry name" value="ACREF/ENVCD OPERON REPRESSOR-RELATED"/>
    <property type="match status" value="1"/>
</dbReference>
<dbReference type="GO" id="GO:0003677">
    <property type="term" value="F:DNA binding"/>
    <property type="evidence" value="ECO:0007669"/>
    <property type="project" value="UniProtKB-UniRule"/>
</dbReference>
<accession>A0A1M4YUW9</accession>
<dbReference type="AlphaFoldDB" id="A0A1M4YUW9"/>
<evidence type="ECO:0000313" key="7">
    <source>
        <dbReference type="EMBL" id="SHF09367.1"/>
    </source>
</evidence>
<gene>
    <name evidence="7" type="ORF">SAMN02745781_01446</name>
</gene>
<dbReference type="Gene3D" id="1.10.357.10">
    <property type="entry name" value="Tetracycline Repressor, domain 2"/>
    <property type="match status" value="1"/>
</dbReference>
<reference evidence="8" key="1">
    <citation type="submission" date="2016-11" db="EMBL/GenBank/DDBJ databases">
        <authorList>
            <person name="Varghese N."/>
            <person name="Submissions S."/>
        </authorList>
    </citation>
    <scope>NUCLEOTIDE SEQUENCE [LARGE SCALE GENOMIC DNA]</scope>
    <source>
        <strain evidence="8">DSM 21264</strain>
    </source>
</reference>
<dbReference type="InterPro" id="IPR050624">
    <property type="entry name" value="HTH-type_Tx_Regulator"/>
</dbReference>
<keyword evidence="8" id="KW-1185">Reference proteome</keyword>
<dbReference type="InterPro" id="IPR009057">
    <property type="entry name" value="Homeodomain-like_sf"/>
</dbReference>
<dbReference type="InterPro" id="IPR039538">
    <property type="entry name" value="BetI_C"/>
</dbReference>
<dbReference type="PANTHER" id="PTHR43479:SF11">
    <property type="entry name" value="ACREF_ENVCD OPERON REPRESSOR-RELATED"/>
    <property type="match status" value="1"/>
</dbReference>
<dbReference type="Proteomes" id="UP000184159">
    <property type="component" value="Unassembled WGS sequence"/>
</dbReference>
<feature type="DNA-binding region" description="H-T-H motif" evidence="5">
    <location>
        <begin position="35"/>
        <end position="54"/>
    </location>
</feature>
<dbReference type="Pfam" id="PF13977">
    <property type="entry name" value="TetR_C_6"/>
    <property type="match status" value="1"/>
</dbReference>
<dbReference type="RefSeq" id="WP_072957358.1">
    <property type="nucleotide sequence ID" value="NZ_FQUH01000005.1"/>
</dbReference>
<dbReference type="PROSITE" id="PS50977">
    <property type="entry name" value="HTH_TETR_2"/>
    <property type="match status" value="1"/>
</dbReference>
<keyword evidence="1" id="KW-0678">Repressor</keyword>
<protein>
    <submittedName>
        <fullName evidence="7">Transcriptional regulator, TetR family</fullName>
    </submittedName>
</protein>
<evidence type="ECO:0000256" key="4">
    <source>
        <dbReference type="ARBA" id="ARBA00023163"/>
    </source>
</evidence>